<keyword evidence="3" id="KW-1185">Reference proteome</keyword>
<feature type="region of interest" description="Disordered" evidence="1">
    <location>
        <begin position="209"/>
        <end position="229"/>
    </location>
</feature>
<dbReference type="OrthoDB" id="408743at2759"/>
<evidence type="ECO:0000256" key="1">
    <source>
        <dbReference type="SAM" id="MobiDB-lite"/>
    </source>
</evidence>
<organism evidence="2 3">
    <name type="scientific">Dorcoceras hygrometricum</name>
    <dbReference type="NCBI Taxonomy" id="472368"/>
    <lineage>
        <taxon>Eukaryota</taxon>
        <taxon>Viridiplantae</taxon>
        <taxon>Streptophyta</taxon>
        <taxon>Embryophyta</taxon>
        <taxon>Tracheophyta</taxon>
        <taxon>Spermatophyta</taxon>
        <taxon>Magnoliopsida</taxon>
        <taxon>eudicotyledons</taxon>
        <taxon>Gunneridae</taxon>
        <taxon>Pentapetalae</taxon>
        <taxon>asterids</taxon>
        <taxon>lamiids</taxon>
        <taxon>Lamiales</taxon>
        <taxon>Gesneriaceae</taxon>
        <taxon>Didymocarpoideae</taxon>
        <taxon>Trichosporeae</taxon>
        <taxon>Loxocarpinae</taxon>
        <taxon>Dorcoceras</taxon>
    </lineage>
</organism>
<proteinExistence type="predicted"/>
<evidence type="ECO:0000313" key="2">
    <source>
        <dbReference type="EMBL" id="KZV39688.1"/>
    </source>
</evidence>
<accession>A0A2Z7C1H5</accession>
<sequence length="229" mass="25258">MSPGGACLTAGAVSIPLEISLTIPLPPALAEIVLSVKIWHHTFTTHMANQIKRRNVSGDRREDEVGGSQVEADNSSREVHLEASLSRWDTGRMSWLEDIKACSGVPRSTRAWYDLLELWSFEICSGTLVHDVLSKVMPPIVTSEPEDRAARSPNRPTPSDRESRPRTPAKLGSVSREEDHASKSPTGIRLSFFELCDHRESRRASLSKYSCNLHQDESPASSKSLVSTA</sequence>
<feature type="region of interest" description="Disordered" evidence="1">
    <location>
        <begin position="143"/>
        <end position="184"/>
    </location>
</feature>
<dbReference type="EMBL" id="KV000901">
    <property type="protein sequence ID" value="KZV39688.1"/>
    <property type="molecule type" value="Genomic_DNA"/>
</dbReference>
<dbReference type="Proteomes" id="UP000250235">
    <property type="component" value="Unassembled WGS sequence"/>
</dbReference>
<feature type="region of interest" description="Disordered" evidence="1">
    <location>
        <begin position="54"/>
        <end position="76"/>
    </location>
</feature>
<reference evidence="2 3" key="1">
    <citation type="journal article" date="2015" name="Proc. Natl. Acad. Sci. U.S.A.">
        <title>The resurrection genome of Boea hygrometrica: A blueprint for survival of dehydration.</title>
        <authorList>
            <person name="Xiao L."/>
            <person name="Yang G."/>
            <person name="Zhang L."/>
            <person name="Yang X."/>
            <person name="Zhao S."/>
            <person name="Ji Z."/>
            <person name="Zhou Q."/>
            <person name="Hu M."/>
            <person name="Wang Y."/>
            <person name="Chen M."/>
            <person name="Xu Y."/>
            <person name="Jin H."/>
            <person name="Xiao X."/>
            <person name="Hu G."/>
            <person name="Bao F."/>
            <person name="Hu Y."/>
            <person name="Wan P."/>
            <person name="Li L."/>
            <person name="Deng X."/>
            <person name="Kuang T."/>
            <person name="Xiang C."/>
            <person name="Zhu J.K."/>
            <person name="Oliver M.J."/>
            <person name="He Y."/>
        </authorList>
    </citation>
    <scope>NUCLEOTIDE SEQUENCE [LARGE SCALE GENOMIC DNA]</scope>
    <source>
        <strain evidence="3">cv. XS01</strain>
    </source>
</reference>
<gene>
    <name evidence="2" type="ORF">F511_22713</name>
</gene>
<protein>
    <submittedName>
        <fullName evidence="2">Uncharacterized protein</fullName>
    </submittedName>
</protein>
<dbReference type="AlphaFoldDB" id="A0A2Z7C1H5"/>
<evidence type="ECO:0000313" key="3">
    <source>
        <dbReference type="Proteomes" id="UP000250235"/>
    </source>
</evidence>
<name>A0A2Z7C1H5_9LAMI</name>